<dbReference type="InterPro" id="IPR011009">
    <property type="entry name" value="Kinase-like_dom_sf"/>
</dbReference>
<evidence type="ECO:0000313" key="2">
    <source>
        <dbReference type="EMBL" id="KAJ8067284.1"/>
    </source>
</evidence>
<name>A0A9X0ARM5_9HELO</name>
<protein>
    <recommendedName>
        <fullName evidence="1">Protein kinase domain-containing protein</fullName>
    </recommendedName>
</protein>
<dbReference type="Proteomes" id="UP001152300">
    <property type="component" value="Unassembled WGS sequence"/>
</dbReference>
<dbReference type="Pfam" id="PF00069">
    <property type="entry name" value="Pkinase"/>
    <property type="match status" value="1"/>
</dbReference>
<evidence type="ECO:0000259" key="1">
    <source>
        <dbReference type="PROSITE" id="PS50011"/>
    </source>
</evidence>
<dbReference type="PROSITE" id="PS50011">
    <property type="entry name" value="PROTEIN_KINASE_DOM"/>
    <property type="match status" value="1"/>
</dbReference>
<feature type="domain" description="Protein kinase" evidence="1">
    <location>
        <begin position="1"/>
        <end position="177"/>
    </location>
</feature>
<dbReference type="AlphaFoldDB" id="A0A9X0ARM5"/>
<dbReference type="SUPFAM" id="SSF56112">
    <property type="entry name" value="Protein kinase-like (PK-like)"/>
    <property type="match status" value="1"/>
</dbReference>
<organism evidence="2 3">
    <name type="scientific">Sclerotinia nivalis</name>
    <dbReference type="NCBI Taxonomy" id="352851"/>
    <lineage>
        <taxon>Eukaryota</taxon>
        <taxon>Fungi</taxon>
        <taxon>Dikarya</taxon>
        <taxon>Ascomycota</taxon>
        <taxon>Pezizomycotina</taxon>
        <taxon>Leotiomycetes</taxon>
        <taxon>Helotiales</taxon>
        <taxon>Sclerotiniaceae</taxon>
        <taxon>Sclerotinia</taxon>
    </lineage>
</organism>
<accession>A0A9X0ARM5</accession>
<dbReference type="GO" id="GO:0004672">
    <property type="term" value="F:protein kinase activity"/>
    <property type="evidence" value="ECO:0007669"/>
    <property type="project" value="InterPro"/>
</dbReference>
<sequence length="182" mass="20538">MLEKIGKCESLPIHTQHSSIKLPRNVPKHIYASKSLCSLIGKELEVDVIDVVQYFDAQGRTSAYVSPEVLREKPSTIQSNIWGLGCLICEIMTLGGLPFDDRHFVPKVQDKYFAEDDEGKLQFLSQFCLDGRDHEFSPLNTEQAEDLARFLRKIFVMDPALRPTAETILECLNDPNLKASSP</sequence>
<dbReference type="GO" id="GO:0005524">
    <property type="term" value="F:ATP binding"/>
    <property type="evidence" value="ECO:0007669"/>
    <property type="project" value="InterPro"/>
</dbReference>
<reference evidence="2" key="1">
    <citation type="submission" date="2022-11" db="EMBL/GenBank/DDBJ databases">
        <title>Genome Resource of Sclerotinia nivalis Strain SnTB1, a Plant Pathogen Isolated from American Ginseng.</title>
        <authorList>
            <person name="Fan S."/>
        </authorList>
    </citation>
    <scope>NUCLEOTIDE SEQUENCE</scope>
    <source>
        <strain evidence="2">SnTB1</strain>
    </source>
</reference>
<proteinExistence type="predicted"/>
<keyword evidence="3" id="KW-1185">Reference proteome</keyword>
<dbReference type="InterPro" id="IPR000719">
    <property type="entry name" value="Prot_kinase_dom"/>
</dbReference>
<dbReference type="OrthoDB" id="5979581at2759"/>
<dbReference type="EMBL" id="JAPEIS010000004">
    <property type="protein sequence ID" value="KAJ8067284.1"/>
    <property type="molecule type" value="Genomic_DNA"/>
</dbReference>
<evidence type="ECO:0000313" key="3">
    <source>
        <dbReference type="Proteomes" id="UP001152300"/>
    </source>
</evidence>
<dbReference type="Gene3D" id="1.10.510.10">
    <property type="entry name" value="Transferase(Phosphotransferase) domain 1"/>
    <property type="match status" value="1"/>
</dbReference>
<gene>
    <name evidence="2" type="ORF">OCU04_004643</name>
</gene>
<comment type="caution">
    <text evidence="2">The sequence shown here is derived from an EMBL/GenBank/DDBJ whole genome shotgun (WGS) entry which is preliminary data.</text>
</comment>